<dbReference type="GO" id="GO:0030991">
    <property type="term" value="C:intraciliary transport particle A"/>
    <property type="evidence" value="ECO:0007669"/>
    <property type="project" value="TreeGrafter"/>
</dbReference>
<dbReference type="Proteomes" id="UP000270094">
    <property type="component" value="Unassembled WGS sequence"/>
</dbReference>
<dbReference type="GO" id="GO:0005929">
    <property type="term" value="C:cilium"/>
    <property type="evidence" value="ECO:0007669"/>
    <property type="project" value="GOC"/>
</dbReference>
<evidence type="ECO:0000256" key="1">
    <source>
        <dbReference type="ARBA" id="ARBA00010935"/>
    </source>
</evidence>
<dbReference type="InterPro" id="IPR011990">
    <property type="entry name" value="TPR-like_helical_dom_sf"/>
</dbReference>
<dbReference type="AlphaFoldDB" id="A0A3P7IQG0"/>
<keyword evidence="2" id="KW-0802">TPR repeat</keyword>
<dbReference type="InterPro" id="IPR040364">
    <property type="entry name" value="TTC21A/TTC21B"/>
</dbReference>
<organism evidence="3 4">
    <name type="scientific">Strongylus vulgaris</name>
    <name type="common">Blood worm</name>
    <dbReference type="NCBI Taxonomy" id="40348"/>
    <lineage>
        <taxon>Eukaryota</taxon>
        <taxon>Metazoa</taxon>
        <taxon>Ecdysozoa</taxon>
        <taxon>Nematoda</taxon>
        <taxon>Chromadorea</taxon>
        <taxon>Rhabditida</taxon>
        <taxon>Rhabditina</taxon>
        <taxon>Rhabditomorpha</taxon>
        <taxon>Strongyloidea</taxon>
        <taxon>Strongylidae</taxon>
        <taxon>Strongylus</taxon>
    </lineage>
</organism>
<protein>
    <submittedName>
        <fullName evidence="3">Uncharacterized protein</fullName>
    </submittedName>
</protein>
<dbReference type="Pfam" id="PF25058">
    <property type="entry name" value="ARM_TT21"/>
    <property type="match status" value="1"/>
</dbReference>
<dbReference type="InterPro" id="IPR019734">
    <property type="entry name" value="TPR_rpt"/>
</dbReference>
<dbReference type="GO" id="GO:0035721">
    <property type="term" value="P:intraciliary retrograde transport"/>
    <property type="evidence" value="ECO:0007669"/>
    <property type="project" value="TreeGrafter"/>
</dbReference>
<evidence type="ECO:0000313" key="4">
    <source>
        <dbReference type="Proteomes" id="UP000270094"/>
    </source>
</evidence>
<dbReference type="SMART" id="SM00028">
    <property type="entry name" value="TPR"/>
    <property type="match status" value="1"/>
</dbReference>
<sequence length="176" mass="20089">MLAKCVNVIVIQHEAERVMEEAVSQWKGKPEEEQLLLMNAQVHIRKGDIDGALAMLGTVQPGQPNYHSARMKMAEIYLEEKQDKTMFTMCYKSMKNTFHLRELLKSTPTSATYALLGDAYMSVQEPEKAIEAYEMALKMSNKDMGLTEKIGEAYVLCHLYSKVLLILHLLKSRYVL</sequence>
<keyword evidence="4" id="KW-1185">Reference proteome</keyword>
<comment type="similarity">
    <text evidence="1">Belongs to the TTC21 family.</text>
</comment>
<accession>A0A3P7IQG0</accession>
<dbReference type="EMBL" id="UYYB01024727">
    <property type="protein sequence ID" value="VDM72296.1"/>
    <property type="molecule type" value="Genomic_DNA"/>
</dbReference>
<dbReference type="SUPFAM" id="SSF48452">
    <property type="entry name" value="TPR-like"/>
    <property type="match status" value="1"/>
</dbReference>
<dbReference type="Gene3D" id="1.25.40.10">
    <property type="entry name" value="Tetratricopeptide repeat domain"/>
    <property type="match status" value="1"/>
</dbReference>
<dbReference type="PANTHER" id="PTHR14699">
    <property type="entry name" value="STI2 PROTEIN-RELATED"/>
    <property type="match status" value="1"/>
</dbReference>
<name>A0A3P7IQG0_STRVU</name>
<dbReference type="GO" id="GO:0061512">
    <property type="term" value="P:protein localization to cilium"/>
    <property type="evidence" value="ECO:0007669"/>
    <property type="project" value="TreeGrafter"/>
</dbReference>
<gene>
    <name evidence="3" type="ORF">SVUK_LOCUS7294</name>
</gene>
<dbReference type="PANTHER" id="PTHR14699:SF0">
    <property type="entry name" value="TETRATRICOPEPTIDE REPEAT PROTEIN 21 HOMOLOG"/>
    <property type="match status" value="1"/>
</dbReference>
<dbReference type="OrthoDB" id="10259630at2759"/>
<feature type="repeat" description="TPR" evidence="2">
    <location>
        <begin position="110"/>
        <end position="143"/>
    </location>
</feature>
<dbReference type="PROSITE" id="PS50005">
    <property type="entry name" value="TPR"/>
    <property type="match status" value="1"/>
</dbReference>
<proteinExistence type="inferred from homology"/>
<reference evidence="3 4" key="1">
    <citation type="submission" date="2018-11" db="EMBL/GenBank/DDBJ databases">
        <authorList>
            <consortium name="Pathogen Informatics"/>
        </authorList>
    </citation>
    <scope>NUCLEOTIDE SEQUENCE [LARGE SCALE GENOMIC DNA]</scope>
</reference>
<evidence type="ECO:0000313" key="3">
    <source>
        <dbReference type="EMBL" id="VDM72296.1"/>
    </source>
</evidence>
<evidence type="ECO:0000256" key="2">
    <source>
        <dbReference type="PROSITE-ProRule" id="PRU00339"/>
    </source>
</evidence>